<evidence type="ECO:0000256" key="1">
    <source>
        <dbReference type="ARBA" id="ARBA00004123"/>
    </source>
</evidence>
<evidence type="ECO:0000256" key="7">
    <source>
        <dbReference type="SAM" id="SignalP"/>
    </source>
</evidence>
<feature type="domain" description="Origin recognition complex subunit 5 C-terminal" evidence="9">
    <location>
        <begin position="341"/>
        <end position="496"/>
    </location>
</feature>
<dbReference type="PANTHER" id="PTHR12705:SF0">
    <property type="entry name" value="ORIGIN RECOGNITION COMPLEX SUBUNIT 5"/>
    <property type="match status" value="1"/>
</dbReference>
<evidence type="ECO:0000259" key="9">
    <source>
        <dbReference type="Pfam" id="PF14630"/>
    </source>
</evidence>
<evidence type="ECO:0000256" key="4">
    <source>
        <dbReference type="ARBA" id="ARBA00022741"/>
    </source>
</evidence>
<feature type="signal peptide" evidence="7">
    <location>
        <begin position="1"/>
        <end position="23"/>
    </location>
</feature>
<feature type="chain" id="PRO_5012616818" evidence="7">
    <location>
        <begin position="24"/>
        <end position="520"/>
    </location>
</feature>
<evidence type="ECO:0000256" key="2">
    <source>
        <dbReference type="ARBA" id="ARBA00006269"/>
    </source>
</evidence>
<keyword evidence="3" id="KW-0235">DNA replication</keyword>
<proteinExistence type="inferred from homology"/>
<dbReference type="Pfam" id="PF21639">
    <property type="entry name" value="ORC5_lid"/>
    <property type="match status" value="1"/>
</dbReference>
<dbReference type="InterPro" id="IPR027417">
    <property type="entry name" value="P-loop_NTPase"/>
</dbReference>
<feature type="domain" description="ORC5 lid" evidence="10">
    <location>
        <begin position="252"/>
        <end position="299"/>
    </location>
</feature>
<dbReference type="GO" id="GO:0003688">
    <property type="term" value="F:DNA replication origin binding"/>
    <property type="evidence" value="ECO:0007669"/>
    <property type="project" value="TreeGrafter"/>
</dbReference>
<keyword evidence="5" id="KW-0067">ATP-binding</keyword>
<feature type="non-terminal residue" evidence="11">
    <location>
        <position position="520"/>
    </location>
</feature>
<keyword evidence="6" id="KW-0539">Nucleus</keyword>
<dbReference type="Proteomes" id="UP000243686">
    <property type="component" value="Unassembled WGS sequence"/>
</dbReference>
<evidence type="ECO:0000256" key="6">
    <source>
        <dbReference type="ARBA" id="ARBA00023242"/>
    </source>
</evidence>
<dbReference type="Gene3D" id="3.40.50.300">
    <property type="entry name" value="P-loop containing nucleotide triphosphate hydrolases"/>
    <property type="match status" value="1"/>
</dbReference>
<keyword evidence="7" id="KW-0732">Signal</keyword>
<evidence type="ECO:0000313" key="11">
    <source>
        <dbReference type="EMBL" id="OON14578.1"/>
    </source>
</evidence>
<dbReference type="GO" id="GO:0006270">
    <property type="term" value="P:DNA replication initiation"/>
    <property type="evidence" value="ECO:0007669"/>
    <property type="project" value="TreeGrafter"/>
</dbReference>
<comment type="subcellular location">
    <subcellularLocation>
        <location evidence="1">Nucleus</location>
    </subcellularLocation>
</comment>
<name>A0A1S8WJF0_OPIVI</name>
<dbReference type="SUPFAM" id="SSF52540">
    <property type="entry name" value="P-loop containing nucleoside triphosphate hydrolases"/>
    <property type="match status" value="1"/>
</dbReference>
<protein>
    <submittedName>
        <fullName evidence="11">Uncharacterized protein</fullName>
    </submittedName>
</protein>
<keyword evidence="12" id="KW-1185">Reference proteome</keyword>
<comment type="similarity">
    <text evidence="2">Belongs to the ORC5 family.</text>
</comment>
<gene>
    <name evidence="11" type="ORF">X801_09629</name>
</gene>
<dbReference type="InterPro" id="IPR047088">
    <property type="entry name" value="ORC5_C"/>
</dbReference>
<keyword evidence="4" id="KW-0547">Nucleotide-binding</keyword>
<dbReference type="EMBL" id="KV906547">
    <property type="protein sequence ID" value="OON14578.1"/>
    <property type="molecule type" value="Genomic_DNA"/>
</dbReference>
<dbReference type="InterPro" id="IPR048866">
    <property type="entry name" value="ORC5_lid"/>
</dbReference>
<evidence type="ECO:0000313" key="12">
    <source>
        <dbReference type="Proteomes" id="UP000243686"/>
    </source>
</evidence>
<dbReference type="InterPro" id="IPR020796">
    <property type="entry name" value="ORC5"/>
</dbReference>
<reference evidence="11 12" key="1">
    <citation type="submission" date="2015-03" db="EMBL/GenBank/DDBJ databases">
        <title>Draft genome of the nematode, Opisthorchis viverrini.</title>
        <authorList>
            <person name="Mitreva M."/>
        </authorList>
    </citation>
    <scope>NUCLEOTIDE SEQUENCE [LARGE SCALE GENOMIC DNA]</scope>
    <source>
        <strain evidence="11">Khon Kaen</strain>
    </source>
</reference>
<dbReference type="GO" id="GO:0005664">
    <property type="term" value="C:nuclear origin of replication recognition complex"/>
    <property type="evidence" value="ECO:0007669"/>
    <property type="project" value="TreeGrafter"/>
</dbReference>
<dbReference type="Pfam" id="PF13191">
    <property type="entry name" value="AAA_16"/>
    <property type="match status" value="1"/>
</dbReference>
<organism evidence="11 12">
    <name type="scientific">Opisthorchis viverrini</name>
    <name type="common">Southeast Asian liver fluke</name>
    <dbReference type="NCBI Taxonomy" id="6198"/>
    <lineage>
        <taxon>Eukaryota</taxon>
        <taxon>Metazoa</taxon>
        <taxon>Spiralia</taxon>
        <taxon>Lophotrochozoa</taxon>
        <taxon>Platyhelminthes</taxon>
        <taxon>Trematoda</taxon>
        <taxon>Digenea</taxon>
        <taxon>Opisthorchiida</taxon>
        <taxon>Opisthorchiata</taxon>
        <taxon>Opisthorchiidae</taxon>
        <taxon>Opisthorchis</taxon>
    </lineage>
</organism>
<evidence type="ECO:0000256" key="5">
    <source>
        <dbReference type="ARBA" id="ARBA00022840"/>
    </source>
</evidence>
<evidence type="ECO:0000259" key="8">
    <source>
        <dbReference type="Pfam" id="PF13191"/>
    </source>
</evidence>
<feature type="domain" description="Orc1-like AAA ATPase" evidence="8">
    <location>
        <begin position="28"/>
        <end position="189"/>
    </location>
</feature>
<dbReference type="AlphaFoldDB" id="A0A1S8WJF0"/>
<sequence>MTAIQNTVALVVTPLFMLPASDTGFSYVIGREREQRELLALLGQNDPVSSCIVLTGPSGCGKSVLLSSTFTQLQRLYGQKWILVSCLEGCCSPTHSVSANVSSKLLFELIIHSIVSKCTPQSTATAYRCDGPAAFVEILSDLLRTMKNADPVSPVSLVLVLDQAEKLRDSDPLLLPLLVRLGSLVQDNLNLVDNRIDARLVTLLITRSPWEKFSSGTFHLEPVVLAMSSYSRDQMTQILLSLRPPEASELRFSRFVDLLLTVCFPVCRSAGEIIHLMQVNWPAFEEPVVKGLVGPDDEWGQWKLAQPTLKRSLATLYLRPQSSSTACADGEGIIPATTLELPYFSRFMLIASFLASYNPREADKKFLVKNTGKLSTQRKRREKKTERTNALLQGPRLFPLDRLFAIFHAILRDQAEPTLCTSLLVSQVACLTALGLLSAASPANAIGGLYTTGMFSGSASLNDVDSLANPRYRCLLSFEAAKTIAQSLDFDLPAYLTDFCGIKPQNRALSSCGQIWPAIQ</sequence>
<accession>A0A1S8WJF0</accession>
<dbReference type="InterPro" id="IPR041664">
    <property type="entry name" value="AAA_16"/>
</dbReference>
<dbReference type="Pfam" id="PF14630">
    <property type="entry name" value="ORC5_C"/>
    <property type="match status" value="1"/>
</dbReference>
<evidence type="ECO:0000256" key="3">
    <source>
        <dbReference type="ARBA" id="ARBA00022705"/>
    </source>
</evidence>
<evidence type="ECO:0000259" key="10">
    <source>
        <dbReference type="Pfam" id="PF21639"/>
    </source>
</evidence>
<dbReference type="PANTHER" id="PTHR12705">
    <property type="entry name" value="ORIGIN RECOGNITION COMPLEX SUBUNIT 5"/>
    <property type="match status" value="1"/>
</dbReference>